<dbReference type="SMART" id="SM01054">
    <property type="entry name" value="CaM_binding"/>
    <property type="match status" value="1"/>
</dbReference>
<dbReference type="EMBL" id="OX465080">
    <property type="protein sequence ID" value="CAI9281477.1"/>
    <property type="molecule type" value="Genomic_DNA"/>
</dbReference>
<proteinExistence type="predicted"/>
<evidence type="ECO:0000313" key="4">
    <source>
        <dbReference type="Proteomes" id="UP001177003"/>
    </source>
</evidence>
<dbReference type="Proteomes" id="UP001177003">
    <property type="component" value="Chromosome 4"/>
</dbReference>
<evidence type="ECO:0000259" key="2">
    <source>
        <dbReference type="SMART" id="SM01054"/>
    </source>
</evidence>
<keyword evidence="4" id="KW-1185">Reference proteome</keyword>
<feature type="compositionally biased region" description="Polar residues" evidence="1">
    <location>
        <begin position="383"/>
        <end position="399"/>
    </location>
</feature>
<dbReference type="PANTHER" id="PTHR33349">
    <property type="entry name" value="EMB|CAB62594.1"/>
    <property type="match status" value="1"/>
</dbReference>
<gene>
    <name evidence="3" type="ORF">LSALG_LOCUS21170</name>
</gene>
<dbReference type="PANTHER" id="PTHR33349:SF41">
    <property type="entry name" value="EMB|CAB62594.1"/>
    <property type="match status" value="1"/>
</dbReference>
<name>A0AA35YX01_LACSI</name>
<feature type="compositionally biased region" description="Basic and acidic residues" evidence="1">
    <location>
        <begin position="235"/>
        <end position="244"/>
    </location>
</feature>
<protein>
    <recommendedName>
        <fullName evidence="2">Calmodulin-binding domain-containing protein</fullName>
    </recommendedName>
</protein>
<dbReference type="AlphaFoldDB" id="A0AA35YX01"/>
<evidence type="ECO:0000313" key="3">
    <source>
        <dbReference type="EMBL" id="CAI9281477.1"/>
    </source>
</evidence>
<feature type="region of interest" description="Disordered" evidence="1">
    <location>
        <begin position="149"/>
        <end position="297"/>
    </location>
</feature>
<feature type="region of interest" description="Disordered" evidence="1">
    <location>
        <begin position="383"/>
        <end position="402"/>
    </location>
</feature>
<feature type="compositionally biased region" description="Polar residues" evidence="1">
    <location>
        <begin position="245"/>
        <end position="260"/>
    </location>
</feature>
<dbReference type="Pfam" id="PF07839">
    <property type="entry name" value="CaM_binding"/>
    <property type="match status" value="1"/>
</dbReference>
<sequence length="576" mass="64479">MFYVVSIIRISYFIYLQALKRCLPCTQTNLEYQLTRLIVFTSLMRKNPPRTKMEPTAPKVQSRYLNGPSVSCHDHCKGATKEPTETKPINLFPRRIPRASLDRTKLEASNSVNRIKKSPSIVPKITSRNVKNNIVVKDANVKKDGLTLSTKKGDAIEPKSRDMKPKSENSQAKKYIPPQSKTSRRRHSDIFLPNDDMPLSSSRVPKRRLSEFGIQPKKDVVSGSNTSLVRGSRFSKNEQRKDSKVSVNKKPNSTNPTVSSPKRGARVPLLRSYKSLPQSELKSPRKSKPRKPTEEVVPEKTLHVVEPNNDVEITETLVDVVVPNDVVEINKTECTTTPSDSSPSSEEKVMTHDHNVMQVIEPNNDVETAESLLHVVEPNDAVETNKTESTTTHDSSPSFEENVVTHDNNGIEECSALKEDDFTAVDDQHNESIVDTEVNDAKEAIRVGKLVVETTDCSLEGLEFIRGRVLTSPLSEGSSPRNLQFRQGNELDDNETEKVEKIILRRMSTDGVIHIPESHSVSVDLKHQEIEEKESPTLSNKVIEETANKLIQTRQSKVRALVGAFEKVVSGSNQTP</sequence>
<feature type="domain" description="Calmodulin-binding" evidence="2">
    <location>
        <begin position="438"/>
        <end position="570"/>
    </location>
</feature>
<dbReference type="InterPro" id="IPR012417">
    <property type="entry name" value="CaM-bd_dom_pln"/>
</dbReference>
<reference evidence="3" key="1">
    <citation type="submission" date="2023-04" db="EMBL/GenBank/DDBJ databases">
        <authorList>
            <person name="Vijverberg K."/>
            <person name="Xiong W."/>
            <person name="Schranz E."/>
        </authorList>
    </citation>
    <scope>NUCLEOTIDE SEQUENCE</scope>
</reference>
<organism evidence="3 4">
    <name type="scientific">Lactuca saligna</name>
    <name type="common">Willowleaf lettuce</name>
    <dbReference type="NCBI Taxonomy" id="75948"/>
    <lineage>
        <taxon>Eukaryota</taxon>
        <taxon>Viridiplantae</taxon>
        <taxon>Streptophyta</taxon>
        <taxon>Embryophyta</taxon>
        <taxon>Tracheophyta</taxon>
        <taxon>Spermatophyta</taxon>
        <taxon>Magnoliopsida</taxon>
        <taxon>eudicotyledons</taxon>
        <taxon>Gunneridae</taxon>
        <taxon>Pentapetalae</taxon>
        <taxon>asterids</taxon>
        <taxon>campanulids</taxon>
        <taxon>Asterales</taxon>
        <taxon>Asteraceae</taxon>
        <taxon>Cichorioideae</taxon>
        <taxon>Cichorieae</taxon>
        <taxon>Lactucinae</taxon>
        <taxon>Lactuca</taxon>
    </lineage>
</organism>
<accession>A0AA35YX01</accession>
<dbReference type="GO" id="GO:0005516">
    <property type="term" value="F:calmodulin binding"/>
    <property type="evidence" value="ECO:0007669"/>
    <property type="project" value="InterPro"/>
</dbReference>
<feature type="compositionally biased region" description="Basic and acidic residues" evidence="1">
    <location>
        <begin position="149"/>
        <end position="167"/>
    </location>
</feature>
<evidence type="ECO:0000256" key="1">
    <source>
        <dbReference type="SAM" id="MobiDB-lite"/>
    </source>
</evidence>